<proteinExistence type="predicted"/>
<keyword evidence="2" id="KW-1185">Reference proteome</keyword>
<gene>
    <name evidence="1" type="ORF">WN59_10985</name>
</gene>
<dbReference type="OrthoDB" id="2085436at2"/>
<dbReference type="PATRIC" id="fig|1432562.3.peg.2190"/>
<sequence>MESKTLKVGNGNLWKGLRPIPGKLYLTETVLHHVPNFSAFHRTERTVELEDVGNVEIGTTMAYGFIPLPNEIRVTLKDGEVLKYIVNGRKKWKKAIDEAAGLTEAGLYDKSV</sequence>
<reference evidence="1 2" key="1">
    <citation type="submission" date="2015-04" db="EMBL/GenBank/DDBJ databases">
        <title>Taxonomic description and genome sequence of Salinicoccus sediminis sp. nov., a novel hyper halotolerant bacterium isolated from marine sediment.</title>
        <authorList>
            <person name="Mathan Kumar R."/>
            <person name="Kaur G."/>
            <person name="Kumar N."/>
            <person name="Kumar A."/>
            <person name="Singh N.K."/>
            <person name="Kaur N."/>
            <person name="Mayilraj S."/>
        </authorList>
    </citation>
    <scope>NUCLEOTIDE SEQUENCE [LARGE SCALE GENOMIC DNA]</scope>
    <source>
        <strain evidence="1 2">SV-16</strain>
    </source>
</reference>
<comment type="caution">
    <text evidence="1">The sequence shown here is derived from an EMBL/GenBank/DDBJ whole genome shotgun (WGS) entry which is preliminary data.</text>
</comment>
<accession>A0A0M2SN83</accession>
<organism evidence="1 2">
    <name type="scientific">Salinicoccus sediminis</name>
    <dbReference type="NCBI Taxonomy" id="1432562"/>
    <lineage>
        <taxon>Bacteria</taxon>
        <taxon>Bacillati</taxon>
        <taxon>Bacillota</taxon>
        <taxon>Bacilli</taxon>
        <taxon>Bacillales</taxon>
        <taxon>Staphylococcaceae</taxon>
        <taxon>Salinicoccus</taxon>
    </lineage>
</organism>
<evidence type="ECO:0000313" key="1">
    <source>
        <dbReference type="EMBL" id="KKK34105.1"/>
    </source>
</evidence>
<dbReference type="STRING" id="1432562.WN59_10985"/>
<dbReference type="AlphaFoldDB" id="A0A0M2SN83"/>
<dbReference type="RefSeq" id="WP_046517137.1">
    <property type="nucleotide sequence ID" value="NZ_LAYZ01000024.1"/>
</dbReference>
<dbReference type="Proteomes" id="UP000034287">
    <property type="component" value="Unassembled WGS sequence"/>
</dbReference>
<protein>
    <recommendedName>
        <fullName evidence="3">GRAM domain-containing protein</fullName>
    </recommendedName>
</protein>
<evidence type="ECO:0000313" key="2">
    <source>
        <dbReference type="Proteomes" id="UP000034287"/>
    </source>
</evidence>
<dbReference type="EMBL" id="LAYZ01000024">
    <property type="protein sequence ID" value="KKK34105.1"/>
    <property type="molecule type" value="Genomic_DNA"/>
</dbReference>
<evidence type="ECO:0008006" key="3">
    <source>
        <dbReference type="Google" id="ProtNLM"/>
    </source>
</evidence>
<name>A0A0M2SN83_9STAP</name>